<dbReference type="GO" id="GO:0006048">
    <property type="term" value="P:UDP-N-acetylglucosamine biosynthetic process"/>
    <property type="evidence" value="ECO:0007669"/>
    <property type="project" value="UniProtKB-UniPathway"/>
</dbReference>
<comment type="similarity">
    <text evidence="3">In the C-terminal section; belongs to the transferase hexapeptide repeat family.</text>
</comment>
<evidence type="ECO:0000256" key="6">
    <source>
        <dbReference type="ARBA" id="ARBA00022695"/>
    </source>
</evidence>
<dbReference type="Pfam" id="PF25087">
    <property type="entry name" value="GMPPB_C"/>
    <property type="match status" value="1"/>
</dbReference>
<evidence type="ECO:0000256" key="4">
    <source>
        <dbReference type="ARBA" id="ARBA00007947"/>
    </source>
</evidence>
<gene>
    <name evidence="13" type="ORF">METZ01_LOCUS235746</name>
</gene>
<evidence type="ECO:0000256" key="3">
    <source>
        <dbReference type="ARBA" id="ARBA00007707"/>
    </source>
</evidence>
<dbReference type="PANTHER" id="PTHR43584">
    <property type="entry name" value="NUCLEOTIDYL TRANSFERASE"/>
    <property type="match status" value="1"/>
</dbReference>
<dbReference type="UniPathway" id="UPA00113">
    <property type="reaction ID" value="UER00532"/>
</dbReference>
<proteinExistence type="inferred from homology"/>
<dbReference type="GO" id="GO:0019134">
    <property type="term" value="F:glucosamine-1-phosphate N-acetyltransferase activity"/>
    <property type="evidence" value="ECO:0007669"/>
    <property type="project" value="UniProtKB-EC"/>
</dbReference>
<organism evidence="13">
    <name type="scientific">marine metagenome</name>
    <dbReference type="NCBI Taxonomy" id="408172"/>
    <lineage>
        <taxon>unclassified sequences</taxon>
        <taxon>metagenomes</taxon>
        <taxon>ecological metagenomes</taxon>
    </lineage>
</organism>
<comment type="catalytic activity">
    <reaction evidence="9">
        <text>alpha-D-glucosamine 1-phosphate + acetyl-CoA = N-acetyl-alpha-D-glucosamine 1-phosphate + CoA + H(+)</text>
        <dbReference type="Rhea" id="RHEA:13725"/>
        <dbReference type="ChEBI" id="CHEBI:15378"/>
        <dbReference type="ChEBI" id="CHEBI:57287"/>
        <dbReference type="ChEBI" id="CHEBI:57288"/>
        <dbReference type="ChEBI" id="CHEBI:57776"/>
        <dbReference type="ChEBI" id="CHEBI:58516"/>
        <dbReference type="EC" id="2.3.1.157"/>
    </reaction>
</comment>
<keyword evidence="8" id="KW-0012">Acyltransferase</keyword>
<evidence type="ECO:0000256" key="7">
    <source>
        <dbReference type="ARBA" id="ARBA00023268"/>
    </source>
</evidence>
<comment type="similarity">
    <text evidence="4">In the N-terminal section; belongs to the N-acetylglucosamine-1-phosphate uridyltransferase family.</text>
</comment>
<evidence type="ECO:0000256" key="8">
    <source>
        <dbReference type="ARBA" id="ARBA00023315"/>
    </source>
</evidence>
<dbReference type="SUPFAM" id="SSF51161">
    <property type="entry name" value="Trimeric LpxA-like enzymes"/>
    <property type="match status" value="1"/>
</dbReference>
<protein>
    <submittedName>
        <fullName evidence="13">Uncharacterized protein</fullName>
    </submittedName>
</protein>
<evidence type="ECO:0000256" key="1">
    <source>
        <dbReference type="ARBA" id="ARBA00005166"/>
    </source>
</evidence>
<dbReference type="NCBIfam" id="TIGR03992">
    <property type="entry name" value="Arch_glmU"/>
    <property type="match status" value="1"/>
</dbReference>
<dbReference type="InterPro" id="IPR011004">
    <property type="entry name" value="Trimer_LpxA-like_sf"/>
</dbReference>
<dbReference type="InterPro" id="IPR050065">
    <property type="entry name" value="GlmU-like"/>
</dbReference>
<dbReference type="SUPFAM" id="SSF53448">
    <property type="entry name" value="Nucleotide-diphospho-sugar transferases"/>
    <property type="match status" value="1"/>
</dbReference>
<sequence length="402" mass="43524">MKAIILAAGKGSNLNPFSNTRPIPMISVAGKTLLDNSLCQLKNAGVNDVYIVVGHHKEKIQELVAEKLDTGMNIHCLEQDKNNGIGDAVLQVKDKISPGEYFLLIYGDTLTDENIYSKAQQSFHSFKCPVASICLPPSNESFGNVFLNAQMKINKIVEKPKGSNFGNYVLAGVFILPESFFSLLEKNKHSMEKALQVIVKEGDLMASMWENEWLDIVYPWEILRANKIVLDSWNESSIAKSALMESNVTIQGVVNIEENVVIKAGAVLEGPCSIGRGSYIGNNSLIRSYTSIGSECSVGYGVELKNCVVLDNSEIGRLSFVGDSVIGENVDIGAGCMTVNRNTNWEKIKVRNGKANLATNMKKLGAFVGDGVVIGAGNTIQPGTVVLPGKNLPACYSVTNKT</sequence>
<dbReference type="Gene3D" id="2.160.10.10">
    <property type="entry name" value="Hexapeptide repeat proteins"/>
    <property type="match status" value="1"/>
</dbReference>
<evidence type="ECO:0000256" key="9">
    <source>
        <dbReference type="ARBA" id="ARBA00048247"/>
    </source>
</evidence>
<comment type="catalytic activity">
    <reaction evidence="10">
        <text>N-acetyl-alpha-D-glucosamine 1-phosphate + UTP + H(+) = UDP-N-acetyl-alpha-D-glucosamine + diphosphate</text>
        <dbReference type="Rhea" id="RHEA:13509"/>
        <dbReference type="ChEBI" id="CHEBI:15378"/>
        <dbReference type="ChEBI" id="CHEBI:33019"/>
        <dbReference type="ChEBI" id="CHEBI:46398"/>
        <dbReference type="ChEBI" id="CHEBI:57705"/>
        <dbReference type="ChEBI" id="CHEBI:57776"/>
        <dbReference type="EC" id="2.7.7.23"/>
    </reaction>
</comment>
<keyword evidence="5" id="KW-0808">Transferase</keyword>
<dbReference type="EMBL" id="UINC01059458">
    <property type="protein sequence ID" value="SVB82892.1"/>
    <property type="molecule type" value="Genomic_DNA"/>
</dbReference>
<evidence type="ECO:0000256" key="5">
    <source>
        <dbReference type="ARBA" id="ARBA00022679"/>
    </source>
</evidence>
<accession>A0A382H6R4</accession>
<feature type="domain" description="Nucleotidyl transferase" evidence="11">
    <location>
        <begin position="2"/>
        <end position="228"/>
    </location>
</feature>
<dbReference type="Pfam" id="PF00483">
    <property type="entry name" value="NTP_transferase"/>
    <property type="match status" value="1"/>
</dbReference>
<comment type="pathway">
    <text evidence="1">Nucleotide-sugar biosynthesis; UDP-N-acetyl-alpha-D-glucosamine biosynthesis; N-acetyl-alpha-D-glucosamine 1-phosphate from alpha-D-glucosamine 6-phosphate (route II): step 2/2.</text>
</comment>
<name>A0A382H6R4_9ZZZZ</name>
<keyword evidence="7" id="KW-0511">Multifunctional enzyme</keyword>
<reference evidence="13" key="1">
    <citation type="submission" date="2018-05" db="EMBL/GenBank/DDBJ databases">
        <authorList>
            <person name="Lanie J.A."/>
            <person name="Ng W.-L."/>
            <person name="Kazmierczak K.M."/>
            <person name="Andrzejewski T.M."/>
            <person name="Davidsen T.M."/>
            <person name="Wayne K.J."/>
            <person name="Tettelin H."/>
            <person name="Glass J.I."/>
            <person name="Rusch D."/>
            <person name="Podicherti R."/>
            <person name="Tsui H.-C.T."/>
            <person name="Winkler M.E."/>
        </authorList>
    </citation>
    <scope>NUCLEOTIDE SEQUENCE</scope>
</reference>
<dbReference type="InterPro" id="IPR029044">
    <property type="entry name" value="Nucleotide-diphossugar_trans"/>
</dbReference>
<dbReference type="GO" id="GO:0003977">
    <property type="term" value="F:UDP-N-acetylglucosamine diphosphorylase activity"/>
    <property type="evidence" value="ECO:0007669"/>
    <property type="project" value="UniProtKB-EC"/>
</dbReference>
<dbReference type="PANTHER" id="PTHR43584:SF8">
    <property type="entry name" value="N-ACETYLMURAMATE ALPHA-1-PHOSPHATE URIDYLYLTRANSFERASE"/>
    <property type="match status" value="1"/>
</dbReference>
<dbReference type="InterPro" id="IPR023915">
    <property type="entry name" value="Bifunctiontional_GlmU_arc-type"/>
</dbReference>
<dbReference type="InterPro" id="IPR056729">
    <property type="entry name" value="GMPPB_C"/>
</dbReference>
<dbReference type="InterPro" id="IPR005835">
    <property type="entry name" value="NTP_transferase_dom"/>
</dbReference>
<evidence type="ECO:0000259" key="12">
    <source>
        <dbReference type="Pfam" id="PF25087"/>
    </source>
</evidence>
<evidence type="ECO:0000256" key="10">
    <source>
        <dbReference type="ARBA" id="ARBA00048493"/>
    </source>
</evidence>
<comment type="pathway">
    <text evidence="2">Nucleotide-sugar biosynthesis; UDP-N-acetyl-alpha-D-glucosamine biosynthesis; UDP-N-acetyl-alpha-D-glucosamine from N-acetyl-alpha-D-glucosamine 1-phosphate: step 1/1.</text>
</comment>
<evidence type="ECO:0000256" key="2">
    <source>
        <dbReference type="ARBA" id="ARBA00005208"/>
    </source>
</evidence>
<dbReference type="Gene3D" id="3.90.550.10">
    <property type="entry name" value="Spore Coat Polysaccharide Biosynthesis Protein SpsA, Chain A"/>
    <property type="match status" value="1"/>
</dbReference>
<evidence type="ECO:0000313" key="13">
    <source>
        <dbReference type="EMBL" id="SVB82892.1"/>
    </source>
</evidence>
<evidence type="ECO:0000259" key="11">
    <source>
        <dbReference type="Pfam" id="PF00483"/>
    </source>
</evidence>
<feature type="domain" description="Mannose-1-phosphate guanyltransferase C-terminal" evidence="12">
    <location>
        <begin position="269"/>
        <end position="394"/>
    </location>
</feature>
<dbReference type="CDD" id="cd04181">
    <property type="entry name" value="NTP_transferase"/>
    <property type="match status" value="1"/>
</dbReference>
<keyword evidence="6" id="KW-0548">Nucleotidyltransferase</keyword>
<dbReference type="AlphaFoldDB" id="A0A382H6R4"/>